<protein>
    <submittedName>
        <fullName evidence="1">32109_t:CDS:1</fullName>
    </submittedName>
</protein>
<organism evidence="1 2">
    <name type="scientific">Racocetra persica</name>
    <dbReference type="NCBI Taxonomy" id="160502"/>
    <lineage>
        <taxon>Eukaryota</taxon>
        <taxon>Fungi</taxon>
        <taxon>Fungi incertae sedis</taxon>
        <taxon>Mucoromycota</taxon>
        <taxon>Glomeromycotina</taxon>
        <taxon>Glomeromycetes</taxon>
        <taxon>Diversisporales</taxon>
        <taxon>Gigasporaceae</taxon>
        <taxon>Racocetra</taxon>
    </lineage>
</organism>
<keyword evidence="2" id="KW-1185">Reference proteome</keyword>
<evidence type="ECO:0000313" key="1">
    <source>
        <dbReference type="EMBL" id="CAG8744074.1"/>
    </source>
</evidence>
<comment type="caution">
    <text evidence="1">The sequence shown here is derived from an EMBL/GenBank/DDBJ whole genome shotgun (WGS) entry which is preliminary data.</text>
</comment>
<name>A0ACA9QA50_9GLOM</name>
<gene>
    <name evidence="1" type="ORF">RPERSI_LOCUS13463</name>
</gene>
<feature type="non-terminal residue" evidence="1">
    <location>
        <position position="1"/>
    </location>
</feature>
<dbReference type="EMBL" id="CAJVQC010029926">
    <property type="protein sequence ID" value="CAG8744074.1"/>
    <property type="molecule type" value="Genomic_DNA"/>
</dbReference>
<reference evidence="1" key="1">
    <citation type="submission" date="2021-06" db="EMBL/GenBank/DDBJ databases">
        <authorList>
            <person name="Kallberg Y."/>
            <person name="Tangrot J."/>
            <person name="Rosling A."/>
        </authorList>
    </citation>
    <scope>NUCLEOTIDE SEQUENCE</scope>
    <source>
        <strain evidence="1">MA461A</strain>
    </source>
</reference>
<accession>A0ACA9QA50</accession>
<proteinExistence type="predicted"/>
<dbReference type="Proteomes" id="UP000789920">
    <property type="component" value="Unassembled WGS sequence"/>
</dbReference>
<evidence type="ECO:0000313" key="2">
    <source>
        <dbReference type="Proteomes" id="UP000789920"/>
    </source>
</evidence>
<sequence>NDVDNFDWNLLGKDFDDDDDEENENKENKAFLHNFEIKKSREQKEDFELFEGFNLPLPTPNLQSSYSAKCLDRLSLYPLVVESVSNQTLLTRKMKAVTTAPDKNSLKIFDSLTRFQEYFKQKLEIQKFALSIDRNNMTFIDRNNMTFQEFRVLVEDGINIPNIFKQYETELKDLEDKINNFFDKALEKKRNVIKQIAYQILRKTYNGFESLIGDYDKNQVEEETISINEIDPNIILRLKNEIFNISTTTWKSLKTRLILAKKCDLVNSISKVFCDEEQDFPKLIKKYKSVFERCLFCVFNGKGLHFNELTRKIIDKINDEVKTVSDSEFVKQIFKLNNEMITSKFVNAYQEWRNNFDQSINRVIQDFREEVEKSVEIEFDKFHKRSIKECERDYFELICGKIEAKYLADYYLTQMENRLTLTILNLKIDEHKKRYSLTCEVSEKLCFTIYNLNLDQSDIERMDKDESFIPTPRISNPITSFNIDPETYEFIEIAQLGKKYLLFLWNMINEKLDIYFEVIKNLPEKLDSQSPLKKLTLGRNFMIAINVSKSLIAIYENDKGILNTYGLNKEQDNIHLQYRNIQISQWYNLNIPEIAHFFFIKNTEDVCFVEKNGQARIYSLINGNFRPGAAHLPKNCTKVISAPDGTCFVAFVKEKLAIEASKFEDKVMETNSKNFAKKMQDDIFEINDKSESSSTNDTTGLSSINIAIISQRNIDSSTESELSKDVETYKKNTDNLTEFKLRQDTTFQPKINNSQVLTRDIVRGYVFFLEKFSKNANKIIDVPFSYPTIELFQFASLTSKHNHLMAINQHNNSLQSLL</sequence>
<feature type="non-terminal residue" evidence="1">
    <location>
        <position position="818"/>
    </location>
</feature>